<evidence type="ECO:0000256" key="6">
    <source>
        <dbReference type="ARBA" id="ARBA00022777"/>
    </source>
</evidence>
<keyword evidence="7" id="KW-0319">Glycerol metabolism</keyword>
<dbReference type="GO" id="GO:0050354">
    <property type="term" value="F:triokinase activity"/>
    <property type="evidence" value="ECO:0007669"/>
    <property type="project" value="UniProtKB-EC"/>
</dbReference>
<dbReference type="UniPathway" id="UPA00617">
    <property type="reaction ID" value="UER00669"/>
</dbReference>
<comment type="catalytic activity">
    <reaction evidence="9">
        <text>D-glyceraldehyde + ATP = D-glyceraldehyde 3-phosphate + ADP + H(+)</text>
        <dbReference type="Rhea" id="RHEA:13941"/>
        <dbReference type="ChEBI" id="CHEBI:15378"/>
        <dbReference type="ChEBI" id="CHEBI:17378"/>
        <dbReference type="ChEBI" id="CHEBI:30616"/>
        <dbReference type="ChEBI" id="CHEBI:59776"/>
        <dbReference type="ChEBI" id="CHEBI:456216"/>
        <dbReference type="EC" id="2.7.1.28"/>
    </reaction>
</comment>
<dbReference type="InterPro" id="IPR050861">
    <property type="entry name" value="Dihydroxyacetone_Kinase"/>
</dbReference>
<comment type="similarity">
    <text evidence="3">Belongs to the dihydroxyacetone kinase (DAK) family.</text>
</comment>
<dbReference type="Gene3D" id="1.25.40.340">
    <property type="match status" value="1"/>
</dbReference>
<evidence type="ECO:0000256" key="4">
    <source>
        <dbReference type="ARBA" id="ARBA00022679"/>
    </source>
</evidence>
<dbReference type="FunFam" id="1.25.40.340:FF:000001">
    <property type="entry name" value="Dihydroxyacetone kinase 1"/>
    <property type="match status" value="1"/>
</dbReference>
<comment type="catalytic activity">
    <reaction evidence="10">
        <text>dihydroxyacetone + ATP = dihydroxyacetone phosphate + ADP + H(+)</text>
        <dbReference type="Rhea" id="RHEA:15773"/>
        <dbReference type="ChEBI" id="CHEBI:15378"/>
        <dbReference type="ChEBI" id="CHEBI:16016"/>
        <dbReference type="ChEBI" id="CHEBI:30616"/>
        <dbReference type="ChEBI" id="CHEBI:57642"/>
        <dbReference type="ChEBI" id="CHEBI:456216"/>
        <dbReference type="EC" id="2.7.1.29"/>
    </reaction>
</comment>
<evidence type="ECO:0000256" key="1">
    <source>
        <dbReference type="ARBA" id="ARBA00003264"/>
    </source>
</evidence>
<dbReference type="PANTHER" id="PTHR28629">
    <property type="entry name" value="TRIOKINASE/FMN CYCLASE"/>
    <property type="match status" value="1"/>
</dbReference>
<keyword evidence="8" id="KW-0067">ATP-binding</keyword>
<evidence type="ECO:0000256" key="7">
    <source>
        <dbReference type="ARBA" id="ARBA00022798"/>
    </source>
</evidence>
<keyword evidence="4" id="KW-0808">Transferase</keyword>
<dbReference type="Pfam" id="PF02733">
    <property type="entry name" value="Dak1"/>
    <property type="match status" value="1"/>
</dbReference>
<feature type="domain" description="DhaK" evidence="14">
    <location>
        <begin position="60"/>
        <end position="420"/>
    </location>
</feature>
<sequence>MESTSDLLRKPLTTLLESVEKLASEGLSLNFSAGNLKPIESDLKISARITMPGKKKFECDPKELVIDSLEGLTYLNPQIEYDPTYQIISLKELSKDRCHLICGGGSGHEPSHAGFVGSGMLSAAVCGNIFASPNSQQVTNGLEKLENGKGILIVVMNYTGDVLNFGIAKERWTARRNTDAIKMVVVGDDVSVGKEQGKLAGRRGLAGTVLVYKIAGALAAQGAPLSHVHAIAQFVADHSATIGAGFDHCQIPGAQASKEHDNLGSDEIEIGMGIHNEPGYKRQKITNLSQLISDLMPVLTSTTDKDRSFLPFRTQGSSSKEVSNDVILLINNLGSISELEMCAIVKSTGTWLLEKGFQVKRVISGTLMTSLDMSGFSISLVLLPPANEDVTIEIAGEPTLSISANMLLDLFDAPADCPGWKSGYAGQPSFSKVEKKDAKALVQVPAGGEQKPTEETVTINDPALFIKAVQSACQALISAEPEITKYDTIAGDGDCGLTLKSGAEGILAAISQEKIKGTNLISDLLQISEVVNRDMGGTSGGLYTIYFNALAVGIGKAKPSKSIGSQTWADALDYALNTLYKYTRARSPSRTLIDPLSAFVLTFTLTPTEFDKAIEAAKESAENTIYLDAKAGRASYVDRQKLQDSQVPDAGAWGVWKLLEAIGQVIN</sequence>
<dbReference type="EMBL" id="VDEP01000452">
    <property type="protein sequence ID" value="KAA1077210.1"/>
    <property type="molecule type" value="Genomic_DNA"/>
</dbReference>
<dbReference type="InterPro" id="IPR036117">
    <property type="entry name" value="DhaL_dom_sf"/>
</dbReference>
<comment type="caution">
    <text evidence="15">The sequence shown here is derived from an EMBL/GenBank/DDBJ whole genome shotgun (WGS) entry which is preliminary data.</text>
</comment>
<evidence type="ECO:0000313" key="16">
    <source>
        <dbReference type="Proteomes" id="UP000325313"/>
    </source>
</evidence>
<proteinExistence type="inferred from homology"/>
<gene>
    <name evidence="15" type="primary">DAK2_3</name>
    <name evidence="15" type="ORF">PGTUg99_008836</name>
</gene>
<dbReference type="InterPro" id="IPR004006">
    <property type="entry name" value="DhaK_dom"/>
</dbReference>
<evidence type="ECO:0000256" key="11">
    <source>
        <dbReference type="PIRSR" id="PIRSR612734-1"/>
    </source>
</evidence>
<evidence type="ECO:0000256" key="8">
    <source>
        <dbReference type="ARBA" id="ARBA00022840"/>
    </source>
</evidence>
<dbReference type="InterPro" id="IPR004007">
    <property type="entry name" value="DhaL_dom"/>
</dbReference>
<feature type="binding site" evidence="12">
    <location>
        <position position="161"/>
    </location>
    <ligand>
        <name>substrate</name>
    </ligand>
</feature>
<dbReference type="Gene3D" id="3.40.50.10440">
    <property type="entry name" value="Dihydroxyacetone kinase, domain 1"/>
    <property type="match status" value="1"/>
</dbReference>
<dbReference type="SMART" id="SM01120">
    <property type="entry name" value="Dak2"/>
    <property type="match status" value="1"/>
</dbReference>
<evidence type="ECO:0000256" key="5">
    <source>
        <dbReference type="ARBA" id="ARBA00022741"/>
    </source>
</evidence>
<dbReference type="InterPro" id="IPR012734">
    <property type="entry name" value="DhaK_ATP"/>
</dbReference>
<dbReference type="FunFam" id="3.40.50.10440:FF:000006">
    <property type="entry name" value="Uncharacterized protein"/>
    <property type="match status" value="1"/>
</dbReference>
<dbReference type="GO" id="GO:0005524">
    <property type="term" value="F:ATP binding"/>
    <property type="evidence" value="ECO:0007669"/>
    <property type="project" value="UniProtKB-KW"/>
</dbReference>
<dbReference type="GO" id="GO:0019588">
    <property type="term" value="P:anaerobic glycerol catabolic process"/>
    <property type="evidence" value="ECO:0007669"/>
    <property type="project" value="UniProtKB-UniPathway"/>
</dbReference>
<dbReference type="Proteomes" id="UP000325313">
    <property type="component" value="Unassembled WGS sequence"/>
</dbReference>
<dbReference type="GO" id="GO:0004371">
    <property type="term" value="F:glycerone kinase activity"/>
    <property type="evidence" value="ECO:0007669"/>
    <property type="project" value="UniProtKB-EC"/>
</dbReference>
<evidence type="ECO:0000313" key="15">
    <source>
        <dbReference type="EMBL" id="KAA1077210.1"/>
    </source>
</evidence>
<evidence type="ECO:0000256" key="10">
    <source>
        <dbReference type="ARBA" id="ARBA00048898"/>
    </source>
</evidence>
<dbReference type="AlphaFoldDB" id="A0A5B0MMU8"/>
<comment type="function">
    <text evidence="1">Catalyzes both the phosphorylation of dihydroxyacetone and of glyceraldehyde.</text>
</comment>
<dbReference type="PANTHER" id="PTHR28629:SF14">
    <property type="entry name" value="DIHYDROXYACETONE KINASE 1"/>
    <property type="match status" value="1"/>
</dbReference>
<protein>
    <submittedName>
        <fullName evidence="15">Dihydroxyacetone kinase 2</fullName>
    </submittedName>
</protein>
<dbReference type="PROSITE" id="PS51481">
    <property type="entry name" value="DHAK"/>
    <property type="match status" value="1"/>
</dbReference>
<dbReference type="Gene3D" id="3.30.1180.20">
    <property type="entry name" value="Dihydroxyacetone kinase, domain 2"/>
    <property type="match status" value="1"/>
</dbReference>
<comment type="pathway">
    <text evidence="2">Polyol metabolism; glycerol fermentation; glycerone phosphate from glycerol (oxidative route): step 2/2.</text>
</comment>
<feature type="domain" description="DhaL" evidence="13">
    <location>
        <begin position="463"/>
        <end position="664"/>
    </location>
</feature>
<feature type="active site" description="Tele-hemiaminal-histidine intermediate" evidence="11">
    <location>
        <position position="275"/>
    </location>
</feature>
<dbReference type="GO" id="GO:0005829">
    <property type="term" value="C:cytosol"/>
    <property type="evidence" value="ECO:0007669"/>
    <property type="project" value="TreeGrafter"/>
</dbReference>
<evidence type="ECO:0000256" key="2">
    <source>
        <dbReference type="ARBA" id="ARBA00004778"/>
    </source>
</evidence>
<organism evidence="15 16">
    <name type="scientific">Puccinia graminis f. sp. tritici</name>
    <dbReference type="NCBI Taxonomy" id="56615"/>
    <lineage>
        <taxon>Eukaryota</taxon>
        <taxon>Fungi</taxon>
        <taxon>Dikarya</taxon>
        <taxon>Basidiomycota</taxon>
        <taxon>Pucciniomycotina</taxon>
        <taxon>Pucciniomycetes</taxon>
        <taxon>Pucciniales</taxon>
        <taxon>Pucciniaceae</taxon>
        <taxon>Puccinia</taxon>
    </lineage>
</organism>
<dbReference type="Pfam" id="PF02734">
    <property type="entry name" value="Dak2"/>
    <property type="match status" value="1"/>
</dbReference>
<feature type="binding site" evidence="12">
    <location>
        <begin position="105"/>
        <end position="108"/>
    </location>
    <ligand>
        <name>substrate</name>
    </ligand>
</feature>
<evidence type="ECO:0000259" key="13">
    <source>
        <dbReference type="PROSITE" id="PS51480"/>
    </source>
</evidence>
<dbReference type="SUPFAM" id="SSF101473">
    <property type="entry name" value="DhaL-like"/>
    <property type="match status" value="1"/>
</dbReference>
<evidence type="ECO:0000256" key="12">
    <source>
        <dbReference type="PIRSR" id="PIRSR612734-2"/>
    </source>
</evidence>
<name>A0A5B0MMU8_PUCGR</name>
<dbReference type="FunFam" id="3.30.1180.20:FF:000001">
    <property type="entry name" value="Dihydroxyacetone kinase 1"/>
    <property type="match status" value="1"/>
</dbReference>
<evidence type="ECO:0000259" key="14">
    <source>
        <dbReference type="PROSITE" id="PS51481"/>
    </source>
</evidence>
<evidence type="ECO:0000256" key="3">
    <source>
        <dbReference type="ARBA" id="ARBA00008757"/>
    </source>
</evidence>
<keyword evidence="6 15" id="KW-0418">Kinase</keyword>
<evidence type="ECO:0000256" key="9">
    <source>
        <dbReference type="ARBA" id="ARBA00047974"/>
    </source>
</evidence>
<accession>A0A5B0MMU8</accession>
<reference evidence="15 16" key="1">
    <citation type="submission" date="2019-05" db="EMBL/GenBank/DDBJ databases">
        <title>Emergence of the Ug99 lineage of the wheat stem rust pathogen through somatic hybridization.</title>
        <authorList>
            <person name="Li F."/>
            <person name="Upadhyaya N.M."/>
            <person name="Sperschneider J."/>
            <person name="Matny O."/>
            <person name="Nguyen-Phuc H."/>
            <person name="Mago R."/>
            <person name="Raley C."/>
            <person name="Miller M.E."/>
            <person name="Silverstein K.A.T."/>
            <person name="Henningsen E."/>
            <person name="Hirsch C.D."/>
            <person name="Visser B."/>
            <person name="Pretorius Z.A."/>
            <person name="Steffenson B.J."/>
            <person name="Schwessinger B."/>
            <person name="Dodds P.N."/>
            <person name="Figueroa M."/>
        </authorList>
    </citation>
    <scope>NUCLEOTIDE SEQUENCE [LARGE SCALE GENOMIC DNA]</scope>
    <source>
        <strain evidence="15 16">Ug99</strain>
    </source>
</reference>
<dbReference type="PROSITE" id="PS51480">
    <property type="entry name" value="DHAL"/>
    <property type="match status" value="1"/>
</dbReference>
<dbReference type="SUPFAM" id="SSF82549">
    <property type="entry name" value="DAK1/DegV-like"/>
    <property type="match status" value="1"/>
</dbReference>
<keyword evidence="5" id="KW-0547">Nucleotide-binding</keyword>
<dbReference type="NCBIfam" id="TIGR02361">
    <property type="entry name" value="dak_ATP"/>
    <property type="match status" value="1"/>
</dbReference>